<keyword evidence="1" id="KW-0472">Membrane</keyword>
<evidence type="ECO:0000313" key="3">
    <source>
        <dbReference type="EMBL" id="VDP70946.1"/>
    </source>
</evidence>
<dbReference type="EMBL" id="UZAL01036999">
    <property type="protein sequence ID" value="VDP70946.1"/>
    <property type="molecule type" value="Genomic_DNA"/>
</dbReference>
<organism evidence="3 4">
    <name type="scientific">Schistosoma mattheei</name>
    <dbReference type="NCBI Taxonomy" id="31246"/>
    <lineage>
        <taxon>Eukaryota</taxon>
        <taxon>Metazoa</taxon>
        <taxon>Spiralia</taxon>
        <taxon>Lophotrochozoa</taxon>
        <taxon>Platyhelminthes</taxon>
        <taxon>Trematoda</taxon>
        <taxon>Digenea</taxon>
        <taxon>Strigeidida</taxon>
        <taxon>Schistosomatoidea</taxon>
        <taxon>Schistosomatidae</taxon>
        <taxon>Schistosoma</taxon>
    </lineage>
</organism>
<keyword evidence="1" id="KW-0812">Transmembrane</keyword>
<accession>A0A3P8JWE6</accession>
<keyword evidence="1" id="KW-1133">Transmembrane helix</keyword>
<evidence type="ECO:0000313" key="4">
    <source>
        <dbReference type="Proteomes" id="UP000269396"/>
    </source>
</evidence>
<dbReference type="Proteomes" id="UP000269396">
    <property type="component" value="Unassembled WGS sequence"/>
</dbReference>
<protein>
    <submittedName>
        <fullName evidence="3">Uncharacterized protein</fullName>
    </submittedName>
</protein>
<proteinExistence type="predicted"/>
<feature type="signal peptide" evidence="2">
    <location>
        <begin position="1"/>
        <end position="16"/>
    </location>
</feature>
<keyword evidence="2" id="KW-0732">Signal</keyword>
<sequence length="83" mass="8880">MMKRMWSIFAVAATSAFSPSVGMLSDPAALPLLICLIAMVISSIADEQTSIGRSMFATAMLGGFSYAGRFKSSLKFSTHLFCC</sequence>
<feature type="transmembrane region" description="Helical" evidence="1">
    <location>
        <begin position="27"/>
        <end position="45"/>
    </location>
</feature>
<evidence type="ECO:0000256" key="1">
    <source>
        <dbReference type="SAM" id="Phobius"/>
    </source>
</evidence>
<gene>
    <name evidence="3" type="ORF">SMTD_LOCUS16304</name>
</gene>
<evidence type="ECO:0000256" key="2">
    <source>
        <dbReference type="SAM" id="SignalP"/>
    </source>
</evidence>
<dbReference type="AlphaFoldDB" id="A0A3P8JWE6"/>
<name>A0A3P8JWE6_9TREM</name>
<reference evidence="3 4" key="1">
    <citation type="submission" date="2018-11" db="EMBL/GenBank/DDBJ databases">
        <authorList>
            <consortium name="Pathogen Informatics"/>
        </authorList>
    </citation>
    <scope>NUCLEOTIDE SEQUENCE [LARGE SCALE GENOMIC DNA]</scope>
    <source>
        <strain>Denwood</strain>
        <strain evidence="4">Zambia</strain>
    </source>
</reference>
<feature type="chain" id="PRO_5017928181" evidence="2">
    <location>
        <begin position="17"/>
        <end position="83"/>
    </location>
</feature>
<keyword evidence="4" id="KW-1185">Reference proteome</keyword>